<protein>
    <recommendedName>
        <fullName evidence="3">Urease accessory protein UreD</fullName>
    </recommendedName>
</protein>
<dbReference type="GO" id="GO:0005737">
    <property type="term" value="C:cytoplasm"/>
    <property type="evidence" value="ECO:0007669"/>
    <property type="project" value="UniProtKB-SubCell"/>
</dbReference>
<evidence type="ECO:0000313" key="5">
    <source>
        <dbReference type="Proteomes" id="UP000190166"/>
    </source>
</evidence>
<dbReference type="PANTHER" id="PTHR33643:SF1">
    <property type="entry name" value="UREASE ACCESSORY PROTEIN D"/>
    <property type="match status" value="1"/>
</dbReference>
<accession>A0A1T5P8V4</accession>
<comment type="similarity">
    <text evidence="1 3">Belongs to the UreD family.</text>
</comment>
<comment type="subcellular location">
    <subcellularLocation>
        <location evidence="3">Cytoplasm</location>
    </subcellularLocation>
</comment>
<reference evidence="4 5" key="1">
    <citation type="submission" date="2017-02" db="EMBL/GenBank/DDBJ databases">
        <authorList>
            <person name="Peterson S.W."/>
        </authorList>
    </citation>
    <scope>NUCLEOTIDE SEQUENCE [LARGE SCALE GENOMIC DNA]</scope>
    <source>
        <strain evidence="4 5">DSM 18108</strain>
    </source>
</reference>
<comment type="subunit">
    <text evidence="3">UreD, UreF and UreG form a complex that acts as a GTP-hydrolysis-dependent molecular chaperone, activating the urease apoprotein by helping to assemble the nickel containing metallocenter of UreC. The UreE protein probably delivers the nickel.</text>
</comment>
<comment type="function">
    <text evidence="3">Required for maturation of urease via the functional incorporation of the urease nickel metallocenter.</text>
</comment>
<dbReference type="EMBL" id="FUZZ01000004">
    <property type="protein sequence ID" value="SKD08689.1"/>
    <property type="molecule type" value="Genomic_DNA"/>
</dbReference>
<dbReference type="PANTHER" id="PTHR33643">
    <property type="entry name" value="UREASE ACCESSORY PROTEIN D"/>
    <property type="match status" value="1"/>
</dbReference>
<dbReference type="AlphaFoldDB" id="A0A1T5P8V4"/>
<dbReference type="Proteomes" id="UP000190166">
    <property type="component" value="Unassembled WGS sequence"/>
</dbReference>
<keyword evidence="5" id="KW-1185">Reference proteome</keyword>
<evidence type="ECO:0000313" key="4">
    <source>
        <dbReference type="EMBL" id="SKD08689.1"/>
    </source>
</evidence>
<evidence type="ECO:0000256" key="3">
    <source>
        <dbReference type="HAMAP-Rule" id="MF_01384"/>
    </source>
</evidence>
<dbReference type="RefSeq" id="WP_079471857.1">
    <property type="nucleotide sequence ID" value="NZ_FUZZ01000004.1"/>
</dbReference>
<gene>
    <name evidence="3" type="primary">ureD</name>
    <name evidence="4" type="ORF">SAMN05660461_4565</name>
</gene>
<keyword evidence="3" id="KW-0996">Nickel insertion</keyword>
<evidence type="ECO:0000256" key="2">
    <source>
        <dbReference type="ARBA" id="ARBA00023186"/>
    </source>
</evidence>
<keyword evidence="3" id="KW-0963">Cytoplasm</keyword>
<organism evidence="4 5">
    <name type="scientific">Chitinophaga ginsengisegetis</name>
    <dbReference type="NCBI Taxonomy" id="393003"/>
    <lineage>
        <taxon>Bacteria</taxon>
        <taxon>Pseudomonadati</taxon>
        <taxon>Bacteroidota</taxon>
        <taxon>Chitinophagia</taxon>
        <taxon>Chitinophagales</taxon>
        <taxon>Chitinophagaceae</taxon>
        <taxon>Chitinophaga</taxon>
    </lineage>
</organism>
<dbReference type="Pfam" id="PF01774">
    <property type="entry name" value="UreD"/>
    <property type="match status" value="1"/>
</dbReference>
<proteinExistence type="inferred from homology"/>
<dbReference type="HAMAP" id="MF_01384">
    <property type="entry name" value="UreD"/>
    <property type="match status" value="1"/>
</dbReference>
<sequence>MISELKILTGKRDSGTYLKECYCTRPFKVANVREERSDPVLRLMMMSSSPGMLDKDHYQLDITVAAGTALHLQTQAYQRLFNMETGATQEMRVRLQTGSTFTFLPHPLVPHEKATYTGYTNLHLANNCRLIWGEIITCGRKLNGEVFRFTKLHTITQVFSGEQLLLRDNLLMQPGVTSFEAMGWMEEYTHQATFLFFDTHEKEALNETADRLHRYLEEQPRILAGVTRTAGNGIMVRMLGHSGEQLFECQQQLAKLLSV</sequence>
<keyword evidence="2 3" id="KW-0143">Chaperone</keyword>
<evidence type="ECO:0000256" key="1">
    <source>
        <dbReference type="ARBA" id="ARBA00007177"/>
    </source>
</evidence>
<name>A0A1T5P8V4_9BACT</name>
<dbReference type="STRING" id="393003.SAMN05660461_4565"/>
<dbReference type="InterPro" id="IPR002669">
    <property type="entry name" value="UreD"/>
</dbReference>
<dbReference type="GO" id="GO:0016151">
    <property type="term" value="F:nickel cation binding"/>
    <property type="evidence" value="ECO:0007669"/>
    <property type="project" value="UniProtKB-UniRule"/>
</dbReference>